<sequence>MHTNLFRRIATATLGVAMAAGLGITATEIAAPAPAHAASSVGGQISRSEVLARAQWWIDTYGVIYSQAQADQKPSVTGDVYRPDCSGFVSMAWHLPKLGGWDRNTDNLATQGDTDTLGNSLTNLLPGDAILWDSPNPGEGHVMLFDEYVDSSKTELWVYEEYSSSAQGRHVKKNRQSLINGGYIGWSYDKITGSTGTSSGRDFDGDDHADILVRNATTKDLHLYRGDGAGGFETGNGGVIGTNWSAFDMVVSAGDFDEDGDDDVIARNATTKDLHLYRGNGAGGFQPGTGGVIGTNWFGFDLIFSPGDFDNDDHADLLARNATTKALHLYKGNGAGGFQAGTGASISSGWGGFDTVFSPGDFDDDGDADVIARNATTKDLHLYRGNNAGGFQSGTGGVIGTNWFAFDTVTSVGDFDNDNYPDVIARNSTTKALHLYKGNGAGGFQTGTGSAISSGWGGFDVIF</sequence>
<dbReference type="Pfam" id="PF13517">
    <property type="entry name" value="FG-GAP_3"/>
    <property type="match status" value="2"/>
</dbReference>
<gene>
    <name evidence="3" type="ORF">Cba03nite_46420</name>
</gene>
<dbReference type="EMBL" id="BONF01000028">
    <property type="protein sequence ID" value="GIF83293.1"/>
    <property type="molecule type" value="Genomic_DNA"/>
</dbReference>
<keyword evidence="1 2" id="KW-0732">Signal</keyword>
<name>A0A8J3NKR8_9ACTN</name>
<feature type="signal peptide" evidence="2">
    <location>
        <begin position="1"/>
        <end position="37"/>
    </location>
</feature>
<feature type="chain" id="PRO_5035242110" description="Peptidase C51 domain-containing protein" evidence="2">
    <location>
        <begin position="38"/>
        <end position="463"/>
    </location>
</feature>
<keyword evidence="4" id="KW-1185">Reference proteome</keyword>
<comment type="caution">
    <text evidence="3">The sequence shown here is derived from an EMBL/GenBank/DDBJ whole genome shotgun (WGS) entry which is preliminary data.</text>
</comment>
<dbReference type="InterPro" id="IPR028994">
    <property type="entry name" value="Integrin_alpha_N"/>
</dbReference>
<dbReference type="AlphaFoldDB" id="A0A8J3NKR8"/>
<organism evidence="3 4">
    <name type="scientific">Catellatospora bangladeshensis</name>
    <dbReference type="NCBI Taxonomy" id="310355"/>
    <lineage>
        <taxon>Bacteria</taxon>
        <taxon>Bacillati</taxon>
        <taxon>Actinomycetota</taxon>
        <taxon>Actinomycetes</taxon>
        <taxon>Micromonosporales</taxon>
        <taxon>Micromonosporaceae</taxon>
        <taxon>Catellatospora</taxon>
    </lineage>
</organism>
<dbReference type="Proteomes" id="UP000601223">
    <property type="component" value="Unassembled WGS sequence"/>
</dbReference>
<evidence type="ECO:0000256" key="2">
    <source>
        <dbReference type="SAM" id="SignalP"/>
    </source>
</evidence>
<dbReference type="SUPFAM" id="SSF69318">
    <property type="entry name" value="Integrin alpha N-terminal domain"/>
    <property type="match status" value="1"/>
</dbReference>
<dbReference type="Gene3D" id="2.130.10.130">
    <property type="entry name" value="Integrin alpha, N-terminal"/>
    <property type="match status" value="1"/>
</dbReference>
<reference evidence="3 4" key="1">
    <citation type="submission" date="2021-01" db="EMBL/GenBank/DDBJ databases">
        <title>Whole genome shotgun sequence of Catellatospora bangladeshensis NBRC 107357.</title>
        <authorList>
            <person name="Komaki H."/>
            <person name="Tamura T."/>
        </authorList>
    </citation>
    <scope>NUCLEOTIDE SEQUENCE [LARGE SCALE GENOMIC DNA]</scope>
    <source>
        <strain evidence="3 4">NBRC 107357</strain>
    </source>
</reference>
<accession>A0A8J3NKR8</accession>
<evidence type="ECO:0000313" key="4">
    <source>
        <dbReference type="Proteomes" id="UP000601223"/>
    </source>
</evidence>
<proteinExistence type="predicted"/>
<dbReference type="PANTHER" id="PTHR44103">
    <property type="entry name" value="PROPROTEIN CONVERTASE P"/>
    <property type="match status" value="1"/>
</dbReference>
<protein>
    <recommendedName>
        <fullName evidence="5">Peptidase C51 domain-containing protein</fullName>
    </recommendedName>
</protein>
<dbReference type="PANTHER" id="PTHR44103:SF1">
    <property type="entry name" value="PROPROTEIN CONVERTASE P"/>
    <property type="match status" value="1"/>
</dbReference>
<evidence type="ECO:0000313" key="3">
    <source>
        <dbReference type="EMBL" id="GIF83293.1"/>
    </source>
</evidence>
<evidence type="ECO:0008006" key="5">
    <source>
        <dbReference type="Google" id="ProtNLM"/>
    </source>
</evidence>
<dbReference type="InterPro" id="IPR013517">
    <property type="entry name" value="FG-GAP"/>
</dbReference>
<evidence type="ECO:0000256" key="1">
    <source>
        <dbReference type="ARBA" id="ARBA00022729"/>
    </source>
</evidence>
<dbReference type="RefSeq" id="WP_203749905.1">
    <property type="nucleotide sequence ID" value="NZ_BONF01000028.1"/>
</dbReference>
<dbReference type="Gene3D" id="3.90.1720.10">
    <property type="entry name" value="endopeptidase domain like (from Nostoc punctiforme)"/>
    <property type="match status" value="1"/>
</dbReference>